<organism evidence="2 3">
    <name type="scientific">Grylomicrobium aquisgranensis</name>
    <dbReference type="NCBI Taxonomy" id="2926318"/>
    <lineage>
        <taxon>Bacteria</taxon>
        <taxon>Bacillati</taxon>
        <taxon>Bacillota</taxon>
        <taxon>Erysipelotrichia</taxon>
        <taxon>Erysipelotrichales</taxon>
        <taxon>Erysipelotrichaceae</taxon>
        <taxon>Grylomicrobium</taxon>
    </lineage>
</organism>
<feature type="region of interest" description="Disordered" evidence="1">
    <location>
        <begin position="60"/>
        <end position="82"/>
    </location>
</feature>
<dbReference type="EMBL" id="JALBUR010000014">
    <property type="protein sequence ID" value="MDX8419799.1"/>
    <property type="molecule type" value="Genomic_DNA"/>
</dbReference>
<keyword evidence="3" id="KW-1185">Reference proteome</keyword>
<dbReference type="Proteomes" id="UP001286174">
    <property type="component" value="Unassembled WGS sequence"/>
</dbReference>
<evidence type="ECO:0000256" key="1">
    <source>
        <dbReference type="SAM" id="MobiDB-lite"/>
    </source>
</evidence>
<dbReference type="RefSeq" id="WP_370596099.1">
    <property type="nucleotide sequence ID" value="NZ_JALBUR010000014.1"/>
</dbReference>
<accession>A0AB35U4D2</accession>
<comment type="caution">
    <text evidence="2">The sequence shown here is derived from an EMBL/GenBank/DDBJ whole genome shotgun (WGS) entry which is preliminary data.</text>
</comment>
<evidence type="ECO:0000313" key="3">
    <source>
        <dbReference type="Proteomes" id="UP001286174"/>
    </source>
</evidence>
<name>A0AB35U4D2_9FIRM</name>
<protein>
    <submittedName>
        <fullName evidence="2">Uncharacterized protein</fullName>
    </submittedName>
</protein>
<sequence>METLDMVPIRKNAERLDVSVQCVFNNRYTFLSLLEEIFGKEKELMTGTIEGGETYVLESMKGSIPENRKSRHRGGHSGTFSA</sequence>
<dbReference type="AlphaFoldDB" id="A0AB35U4D2"/>
<evidence type="ECO:0000313" key="2">
    <source>
        <dbReference type="EMBL" id="MDX8419799.1"/>
    </source>
</evidence>
<reference evidence="2 3" key="1">
    <citation type="submission" date="2022-03" db="EMBL/GenBank/DDBJ databases">
        <title>Novel taxa within the pig intestine.</title>
        <authorList>
            <person name="Wylensek D."/>
            <person name="Bishof K."/>
            <person name="Afrizal A."/>
            <person name="Clavel T."/>
        </authorList>
    </citation>
    <scope>NUCLEOTIDE SEQUENCE [LARGE SCALE GENOMIC DNA]</scope>
    <source>
        <strain evidence="2 3">CLA-KB-P133</strain>
    </source>
</reference>
<gene>
    <name evidence="2" type="ORF">MOZ60_06785</name>
</gene>
<proteinExistence type="predicted"/>